<keyword evidence="5" id="KW-0949">S-adenosyl-L-methionine</keyword>
<comment type="subcellular location">
    <subcellularLocation>
        <location evidence="5">Endoplasmic reticulum membrane</location>
        <topology evidence="5">Multi-pass membrane protein</topology>
    </subcellularLocation>
    <subcellularLocation>
        <location evidence="1">Membrane</location>
        <topology evidence="1">Multi-pass membrane protein</topology>
    </subcellularLocation>
</comment>
<dbReference type="PANTHER" id="PTHR12714:SF9">
    <property type="entry name" value="PROTEIN-S-ISOPRENYLCYSTEINE O-METHYLTRANSFERASE"/>
    <property type="match status" value="1"/>
</dbReference>
<keyword evidence="5" id="KW-0256">Endoplasmic reticulum</keyword>
<evidence type="ECO:0000256" key="5">
    <source>
        <dbReference type="RuleBase" id="RU362022"/>
    </source>
</evidence>
<evidence type="ECO:0000256" key="1">
    <source>
        <dbReference type="ARBA" id="ARBA00004141"/>
    </source>
</evidence>
<keyword evidence="3 5" id="KW-1133">Transmembrane helix</keyword>
<dbReference type="STRING" id="1077348.A0A2G8S4F1"/>
<dbReference type="AlphaFoldDB" id="A0A2G8S4F1"/>
<dbReference type="GO" id="GO:0032259">
    <property type="term" value="P:methylation"/>
    <property type="evidence" value="ECO:0007669"/>
    <property type="project" value="UniProtKB-KW"/>
</dbReference>
<protein>
    <recommendedName>
        <fullName evidence="5">Protein-S-isoprenylcysteine O-methyltransferase</fullName>
        <ecNumber evidence="5">2.1.1.100</ecNumber>
    </recommendedName>
</protein>
<keyword evidence="5" id="KW-0489">Methyltransferase</keyword>
<feature type="transmembrane region" description="Helical" evidence="5">
    <location>
        <begin position="182"/>
        <end position="205"/>
    </location>
</feature>
<dbReference type="GO" id="GO:0004671">
    <property type="term" value="F:protein C-terminal S-isoprenylcysteine carboxyl O-methyltransferase activity"/>
    <property type="evidence" value="ECO:0007669"/>
    <property type="project" value="UniProtKB-EC"/>
</dbReference>
<comment type="catalytic activity">
    <reaction evidence="5">
        <text>[protein]-C-terminal S-[(2E,6E)-farnesyl]-L-cysteine + S-adenosyl-L-methionine = [protein]-C-terminal S-[(2E,6E)-farnesyl]-L-cysteine methyl ester + S-adenosyl-L-homocysteine</text>
        <dbReference type="Rhea" id="RHEA:21672"/>
        <dbReference type="Rhea" id="RHEA-COMP:12125"/>
        <dbReference type="Rhea" id="RHEA-COMP:12126"/>
        <dbReference type="ChEBI" id="CHEBI:57856"/>
        <dbReference type="ChEBI" id="CHEBI:59789"/>
        <dbReference type="ChEBI" id="CHEBI:90510"/>
        <dbReference type="ChEBI" id="CHEBI:90511"/>
        <dbReference type="EC" id="2.1.1.100"/>
    </reaction>
</comment>
<evidence type="ECO:0000256" key="4">
    <source>
        <dbReference type="ARBA" id="ARBA00023136"/>
    </source>
</evidence>
<feature type="transmembrane region" description="Helical" evidence="5">
    <location>
        <begin position="156"/>
        <end position="176"/>
    </location>
</feature>
<dbReference type="InterPro" id="IPR007269">
    <property type="entry name" value="ICMT_MeTrfase"/>
</dbReference>
<dbReference type="GO" id="GO:0005789">
    <property type="term" value="C:endoplasmic reticulum membrane"/>
    <property type="evidence" value="ECO:0007669"/>
    <property type="project" value="UniProtKB-SubCell"/>
</dbReference>
<dbReference type="PANTHER" id="PTHR12714">
    <property type="entry name" value="PROTEIN-S ISOPRENYLCYSTEINE O-METHYLTRANSFERASE"/>
    <property type="match status" value="1"/>
</dbReference>
<accession>A0A2G8S4F1</accession>
<evidence type="ECO:0000313" key="7">
    <source>
        <dbReference type="Proteomes" id="UP000230002"/>
    </source>
</evidence>
<keyword evidence="4 5" id="KW-0472">Membrane</keyword>
<comment type="caution">
    <text evidence="6">The sequence shown here is derived from an EMBL/GenBank/DDBJ whole genome shotgun (WGS) entry which is preliminary data.</text>
</comment>
<evidence type="ECO:0000256" key="3">
    <source>
        <dbReference type="ARBA" id="ARBA00022989"/>
    </source>
</evidence>
<feature type="transmembrane region" description="Helical" evidence="5">
    <location>
        <begin position="5"/>
        <end position="23"/>
    </location>
</feature>
<dbReference type="EMBL" id="AYKW01000023">
    <property type="protein sequence ID" value="PIL28656.1"/>
    <property type="molecule type" value="Genomic_DNA"/>
</dbReference>
<dbReference type="EC" id="2.1.1.100" evidence="5"/>
<dbReference type="OrthoDB" id="422086at2759"/>
<proteinExistence type="inferred from homology"/>
<keyword evidence="7" id="KW-1185">Reference proteome</keyword>
<dbReference type="Pfam" id="PF04140">
    <property type="entry name" value="ICMT"/>
    <property type="match status" value="1"/>
</dbReference>
<reference evidence="6 7" key="1">
    <citation type="journal article" date="2015" name="Sci. Rep.">
        <title>Chromosome-level genome map provides insights into diverse defense mechanisms in the medicinal fungus Ganoderma sinense.</title>
        <authorList>
            <person name="Zhu Y."/>
            <person name="Xu J."/>
            <person name="Sun C."/>
            <person name="Zhou S."/>
            <person name="Xu H."/>
            <person name="Nelson D.R."/>
            <person name="Qian J."/>
            <person name="Song J."/>
            <person name="Luo H."/>
            <person name="Xiang L."/>
            <person name="Li Y."/>
            <person name="Xu Z."/>
            <person name="Ji A."/>
            <person name="Wang L."/>
            <person name="Lu S."/>
            <person name="Hayward A."/>
            <person name="Sun W."/>
            <person name="Li X."/>
            <person name="Schwartz D.C."/>
            <person name="Wang Y."/>
            <person name="Chen S."/>
        </authorList>
    </citation>
    <scope>NUCLEOTIDE SEQUENCE [LARGE SCALE GENOMIC DNA]</scope>
    <source>
        <strain evidence="6 7">ZZ0214-1</strain>
    </source>
</reference>
<feature type="transmembrane region" description="Helical" evidence="5">
    <location>
        <begin position="97"/>
        <end position="116"/>
    </location>
</feature>
<evidence type="ECO:0000256" key="2">
    <source>
        <dbReference type="ARBA" id="ARBA00022692"/>
    </source>
</evidence>
<dbReference type="Proteomes" id="UP000230002">
    <property type="component" value="Unassembled WGS sequence"/>
</dbReference>
<dbReference type="Gene3D" id="1.20.120.1630">
    <property type="match status" value="1"/>
</dbReference>
<gene>
    <name evidence="6" type="ORF">GSI_08698</name>
</gene>
<sequence>MDLRYLAKVPAFAIIIAAEYITFRPPNPTPKNVARDKFCEPMLITLTARLYPLLGVVVNPCLHLCEVATVLAREFPSPLSDRVLAALLTHPANAHNLAISPTFLVGLLLIVLGAAWRKRCYDALGRFFTFQLALHKEHKLVTTGPYAIVRHPSYTAFLMTDLGCLMTLMLPGSYVYESGILQTSWVAVCVALWGAVLVGLGLAAVKRARVEDAVLREEFGSEWDAWARKTQYALIPYVY</sequence>
<organism evidence="6 7">
    <name type="scientific">Ganoderma sinense ZZ0214-1</name>
    <dbReference type="NCBI Taxonomy" id="1077348"/>
    <lineage>
        <taxon>Eukaryota</taxon>
        <taxon>Fungi</taxon>
        <taxon>Dikarya</taxon>
        <taxon>Basidiomycota</taxon>
        <taxon>Agaricomycotina</taxon>
        <taxon>Agaricomycetes</taxon>
        <taxon>Polyporales</taxon>
        <taxon>Polyporaceae</taxon>
        <taxon>Ganoderma</taxon>
    </lineage>
</organism>
<evidence type="ECO:0000313" key="6">
    <source>
        <dbReference type="EMBL" id="PIL28656.1"/>
    </source>
</evidence>
<keyword evidence="5" id="KW-0808">Transferase</keyword>
<keyword evidence="2 5" id="KW-0812">Transmembrane</keyword>
<name>A0A2G8S4F1_9APHY</name>
<comment type="similarity">
    <text evidence="5">Belongs to the class VI-like SAM-binding methyltransferase superfamily. Isoprenylcysteine carboxyl methyltransferase family.</text>
</comment>